<dbReference type="GO" id="GO:0033596">
    <property type="term" value="C:TSC1-TSC2 complex"/>
    <property type="evidence" value="ECO:0007669"/>
    <property type="project" value="TreeGrafter"/>
</dbReference>
<evidence type="ECO:0000313" key="4">
    <source>
        <dbReference type="EMBL" id="CAG9092850.1"/>
    </source>
</evidence>
<dbReference type="PANTHER" id="PTHR10063">
    <property type="entry name" value="TUBERIN"/>
    <property type="match status" value="1"/>
</dbReference>
<dbReference type="GO" id="GO:0051056">
    <property type="term" value="P:regulation of small GTPase mediated signal transduction"/>
    <property type="evidence" value="ECO:0007669"/>
    <property type="project" value="InterPro"/>
</dbReference>
<evidence type="ECO:0000256" key="2">
    <source>
        <dbReference type="SAM" id="MobiDB-lite"/>
    </source>
</evidence>
<accession>A0A8S4D5X0</accession>
<dbReference type="GO" id="GO:0051726">
    <property type="term" value="P:regulation of cell cycle"/>
    <property type="evidence" value="ECO:0007669"/>
    <property type="project" value="TreeGrafter"/>
</dbReference>
<dbReference type="PROSITE" id="PS50085">
    <property type="entry name" value="RAPGAP"/>
    <property type="match status" value="1"/>
</dbReference>
<evidence type="ECO:0000256" key="1">
    <source>
        <dbReference type="ARBA" id="ARBA00022468"/>
    </source>
</evidence>
<dbReference type="GO" id="GO:0005634">
    <property type="term" value="C:nucleus"/>
    <property type="evidence" value="ECO:0007669"/>
    <property type="project" value="InterPro"/>
</dbReference>
<dbReference type="PANTHER" id="PTHR10063:SF0">
    <property type="entry name" value="TUBERIN"/>
    <property type="match status" value="1"/>
</dbReference>
<keyword evidence="1" id="KW-0343">GTPase activation</keyword>
<dbReference type="InterPro" id="IPR027107">
    <property type="entry name" value="Tuberin/Ral-act_asu"/>
</dbReference>
<dbReference type="EMBL" id="CAJHNJ030000003">
    <property type="protein sequence ID" value="CAG9092850.1"/>
    <property type="molecule type" value="Genomic_DNA"/>
</dbReference>
<name>A0A8S4D5X0_PLUXY</name>
<dbReference type="GO" id="GO:0005096">
    <property type="term" value="F:GTPase activator activity"/>
    <property type="evidence" value="ECO:0007669"/>
    <property type="project" value="UniProtKB-KW"/>
</dbReference>
<dbReference type="SUPFAM" id="SSF111347">
    <property type="entry name" value="Rap/Ran-GAP"/>
    <property type="match status" value="2"/>
</dbReference>
<dbReference type="Gene3D" id="3.40.50.11210">
    <property type="entry name" value="Rap/Ran-GAP"/>
    <property type="match status" value="2"/>
</dbReference>
<reference evidence="4" key="1">
    <citation type="submission" date="2020-11" db="EMBL/GenBank/DDBJ databases">
        <authorList>
            <person name="Whiteford S."/>
        </authorList>
    </citation>
    <scope>NUCLEOTIDE SEQUENCE</scope>
</reference>
<proteinExistence type="predicted"/>
<feature type="compositionally biased region" description="Gly residues" evidence="2">
    <location>
        <begin position="151"/>
        <end position="164"/>
    </location>
</feature>
<protein>
    <submittedName>
        <fullName evidence="4">(diamondback moth) hypothetical protein</fullName>
    </submittedName>
</protein>
<sequence>MALHATKKAAKKCDMRVSCEAIPEEMCATPPPAPHPLRDGKYLLLEEGDKKCDMRVSCEAIPEEMCATPPPAPHPLRDGKYLLLEEGDKKCDMRVSCEAIPEEMCATPPPAPHPLRDGQSHGGATSEPALAAADPAPTQPHLQKVASEGAVPGGGGGGGGARGGGGEDELPPLARSKRSNTISVMSPTRRRRDNQSPRGGGGRAAGGGGGMTPAFVLLQLYHNMAAATNPLPAGAGGGGAGAERPLRVAGVQHERTIKNLDLVPPVETYKVGVLYVGPGQHDNEVLILKNEYGSVRYGEFLSALGTLVELEGPAAPHLFLNLEPGGRDGRYTYVWQDDIMQHGSSKALFDDGCFAEEIVRRLKDSSKALPAHFLIGRPFTSLPAPCLLEHNTNRLDRYERLEQYKQHFWQRWTKEYICELQQRTKWRVKCKDLQLNDLVLLKDDSPPYLETWENRKTVHFHVATAMPTSPRDPTCNEKRKYIGNDHVSIVYNDSGQDFNILTIKGQLNFCIVVVEPLQHGAHRVTLKTKDQRVRSQYLQHCEPATLSDHNAALLARQLALHAADLQHCEPATLSDHNAALLARQLALHAADLQHCEPATLSDHNAALLARQLALHAALASHISQSLNMTSGMPYASNSLERLRAIKRLRARLEAERAAAAHTAPYAPRGDLARKVMMDDFTQYT</sequence>
<organism evidence="4 5">
    <name type="scientific">Plutella xylostella</name>
    <name type="common">Diamondback moth</name>
    <name type="synonym">Plutella maculipennis</name>
    <dbReference type="NCBI Taxonomy" id="51655"/>
    <lineage>
        <taxon>Eukaryota</taxon>
        <taxon>Metazoa</taxon>
        <taxon>Ecdysozoa</taxon>
        <taxon>Arthropoda</taxon>
        <taxon>Hexapoda</taxon>
        <taxon>Insecta</taxon>
        <taxon>Pterygota</taxon>
        <taxon>Neoptera</taxon>
        <taxon>Endopterygota</taxon>
        <taxon>Lepidoptera</taxon>
        <taxon>Glossata</taxon>
        <taxon>Ditrysia</taxon>
        <taxon>Yponomeutoidea</taxon>
        <taxon>Plutellidae</taxon>
        <taxon>Plutella</taxon>
    </lineage>
</organism>
<dbReference type="GO" id="GO:0046627">
    <property type="term" value="P:negative regulation of insulin receptor signaling pathway"/>
    <property type="evidence" value="ECO:0007669"/>
    <property type="project" value="TreeGrafter"/>
</dbReference>
<dbReference type="GO" id="GO:0051898">
    <property type="term" value="P:negative regulation of phosphatidylinositol 3-kinase/protein kinase B signal transduction"/>
    <property type="evidence" value="ECO:0007669"/>
    <property type="project" value="TreeGrafter"/>
</dbReference>
<dbReference type="GO" id="GO:0030178">
    <property type="term" value="P:negative regulation of Wnt signaling pathway"/>
    <property type="evidence" value="ECO:0007669"/>
    <property type="project" value="TreeGrafter"/>
</dbReference>
<evidence type="ECO:0000259" key="3">
    <source>
        <dbReference type="PROSITE" id="PS50085"/>
    </source>
</evidence>
<dbReference type="InterPro" id="IPR035974">
    <property type="entry name" value="Rap/Ran-GAP_sf"/>
</dbReference>
<evidence type="ECO:0000313" key="5">
    <source>
        <dbReference type="Proteomes" id="UP000653454"/>
    </source>
</evidence>
<dbReference type="InterPro" id="IPR000331">
    <property type="entry name" value="Rap/Ran_GAP_dom"/>
</dbReference>
<feature type="compositionally biased region" description="Gly residues" evidence="2">
    <location>
        <begin position="198"/>
        <end position="208"/>
    </location>
</feature>
<feature type="region of interest" description="Disordered" evidence="2">
    <location>
        <begin position="105"/>
        <end position="208"/>
    </location>
</feature>
<comment type="caution">
    <text evidence="4">The sequence shown here is derived from an EMBL/GenBank/DDBJ whole genome shotgun (WGS) entry which is preliminary data.</text>
</comment>
<keyword evidence="5" id="KW-1185">Reference proteome</keyword>
<gene>
    <name evidence="4" type="ORF">PLXY2_LOCUS1129</name>
</gene>
<dbReference type="GO" id="GO:0032007">
    <property type="term" value="P:negative regulation of TOR signaling"/>
    <property type="evidence" value="ECO:0007669"/>
    <property type="project" value="TreeGrafter"/>
</dbReference>
<dbReference type="AlphaFoldDB" id="A0A8S4D5X0"/>
<dbReference type="Pfam" id="PF02145">
    <property type="entry name" value="Rap_GAP"/>
    <property type="match status" value="1"/>
</dbReference>
<feature type="domain" description="Rap-GAP" evidence="3">
    <location>
        <begin position="257"/>
        <end position="585"/>
    </location>
</feature>
<dbReference type="Proteomes" id="UP000653454">
    <property type="component" value="Unassembled WGS sequence"/>
</dbReference>